<gene>
    <name evidence="1" type="ORF">Baya_15891</name>
</gene>
<evidence type="ECO:0000313" key="2">
    <source>
        <dbReference type="Proteomes" id="UP000319801"/>
    </source>
</evidence>
<evidence type="ECO:0000313" key="1">
    <source>
        <dbReference type="EMBL" id="TTN01731.1"/>
    </source>
</evidence>
<protein>
    <submittedName>
        <fullName evidence="1">Uncharacterized protein</fullName>
    </submittedName>
</protein>
<keyword evidence="2" id="KW-1185">Reference proteome</keyword>
<sequence>MHKTAAFPQQIAAASILSEPLHHLHSTYADVVWQKAHPDSAVIKEDRRASAYGGIFIPEPSCTASLEINIGQAEPIVDLIYPERHRSIIAMSTVPYRLKVCMLLLGDEAFSSPGPVLTSAVMVVFA</sequence>
<organism evidence="1 2">
    <name type="scientific">Bagarius yarrelli</name>
    <name type="common">Goonch</name>
    <name type="synonym">Bagrus yarrelli</name>
    <dbReference type="NCBI Taxonomy" id="175774"/>
    <lineage>
        <taxon>Eukaryota</taxon>
        <taxon>Metazoa</taxon>
        <taxon>Chordata</taxon>
        <taxon>Craniata</taxon>
        <taxon>Vertebrata</taxon>
        <taxon>Euteleostomi</taxon>
        <taxon>Actinopterygii</taxon>
        <taxon>Neopterygii</taxon>
        <taxon>Teleostei</taxon>
        <taxon>Ostariophysi</taxon>
        <taxon>Siluriformes</taxon>
        <taxon>Sisoridae</taxon>
        <taxon>Sisorinae</taxon>
        <taxon>Bagarius</taxon>
    </lineage>
</organism>
<name>A0A556VK88_BAGYA</name>
<reference evidence="1 2" key="1">
    <citation type="journal article" date="2019" name="Genome Biol. Evol.">
        <title>Whole-Genome Sequencing of the Giant Devil Catfish, Bagarius yarrelli.</title>
        <authorList>
            <person name="Jiang W."/>
            <person name="Lv Y."/>
            <person name="Cheng L."/>
            <person name="Yang K."/>
            <person name="Chao B."/>
            <person name="Wang X."/>
            <person name="Li Y."/>
            <person name="Pan X."/>
            <person name="You X."/>
            <person name="Zhang Y."/>
            <person name="Yang J."/>
            <person name="Li J."/>
            <person name="Zhang X."/>
            <person name="Liu S."/>
            <person name="Sun C."/>
            <person name="Yang J."/>
            <person name="Shi Q."/>
        </authorList>
    </citation>
    <scope>NUCLEOTIDE SEQUENCE [LARGE SCALE GENOMIC DNA]</scope>
    <source>
        <strain evidence="1">JWS20170419001</strain>
        <tissue evidence="1">Muscle</tissue>
    </source>
</reference>
<dbReference type="AlphaFoldDB" id="A0A556VK88"/>
<accession>A0A556VK88</accession>
<dbReference type="EMBL" id="VCAZ01000244">
    <property type="protein sequence ID" value="TTN01731.1"/>
    <property type="molecule type" value="Genomic_DNA"/>
</dbReference>
<dbReference type="Proteomes" id="UP000319801">
    <property type="component" value="Unassembled WGS sequence"/>
</dbReference>
<comment type="caution">
    <text evidence="1">The sequence shown here is derived from an EMBL/GenBank/DDBJ whole genome shotgun (WGS) entry which is preliminary data.</text>
</comment>
<proteinExistence type="predicted"/>